<dbReference type="Proteomes" id="UP000593802">
    <property type="component" value="Chromosome"/>
</dbReference>
<protein>
    <recommendedName>
        <fullName evidence="1">KARI N-terminal Rossmann domain-containing protein</fullName>
    </recommendedName>
</protein>
<dbReference type="Pfam" id="PF07991">
    <property type="entry name" value="KARI_N"/>
    <property type="match status" value="1"/>
</dbReference>
<dbReference type="InterPro" id="IPR013116">
    <property type="entry name" value="KARI_N"/>
</dbReference>
<sequence>MNDKELEELILKCYRGKTVAILGYRENGGRQRAHFLKNRGINVIIGLRIGDECWEEAKKDGFKVLPVWEAAEQAQVAQVW</sequence>
<proteinExistence type="predicted"/>
<dbReference type="AlphaFoldDB" id="A0A7I8DBB7"/>
<dbReference type="KEGG" id="eff:skT53_12440"/>
<keyword evidence="3" id="KW-1185">Reference proteome</keyword>
<feature type="domain" description="KARI N-terminal Rossmann" evidence="1">
    <location>
        <begin position="15"/>
        <end position="78"/>
    </location>
</feature>
<gene>
    <name evidence="2" type="ORF">skT53_12440</name>
</gene>
<reference evidence="2 3" key="1">
    <citation type="submission" date="2020-08" db="EMBL/GenBank/DDBJ databases">
        <title>Complete Genome Sequence of Effusibacillus dendaii Strain skT53, Isolated from Farmland soil.</title>
        <authorList>
            <person name="Konishi T."/>
            <person name="Kawasaki H."/>
        </authorList>
    </citation>
    <scope>NUCLEOTIDE SEQUENCE [LARGE SCALE GENOMIC DNA]</scope>
    <source>
        <strain evidence="3">skT53</strain>
    </source>
</reference>
<dbReference type="RefSeq" id="WP_200760276.1">
    <property type="nucleotide sequence ID" value="NZ_AP023366.1"/>
</dbReference>
<dbReference type="SUPFAM" id="SSF51735">
    <property type="entry name" value="NAD(P)-binding Rossmann-fold domains"/>
    <property type="match status" value="1"/>
</dbReference>
<evidence type="ECO:0000313" key="3">
    <source>
        <dbReference type="Proteomes" id="UP000593802"/>
    </source>
</evidence>
<evidence type="ECO:0000259" key="1">
    <source>
        <dbReference type="Pfam" id="PF07991"/>
    </source>
</evidence>
<dbReference type="EMBL" id="AP023366">
    <property type="protein sequence ID" value="BCJ86259.1"/>
    <property type="molecule type" value="Genomic_DNA"/>
</dbReference>
<accession>A0A7I8DBB7</accession>
<dbReference type="Gene3D" id="3.40.50.720">
    <property type="entry name" value="NAD(P)-binding Rossmann-like Domain"/>
    <property type="match status" value="1"/>
</dbReference>
<organism evidence="2 3">
    <name type="scientific">Effusibacillus dendaii</name>
    <dbReference type="NCBI Taxonomy" id="2743772"/>
    <lineage>
        <taxon>Bacteria</taxon>
        <taxon>Bacillati</taxon>
        <taxon>Bacillota</taxon>
        <taxon>Bacilli</taxon>
        <taxon>Bacillales</taxon>
        <taxon>Alicyclobacillaceae</taxon>
        <taxon>Effusibacillus</taxon>
    </lineage>
</organism>
<dbReference type="InterPro" id="IPR036291">
    <property type="entry name" value="NAD(P)-bd_dom_sf"/>
</dbReference>
<evidence type="ECO:0000313" key="2">
    <source>
        <dbReference type="EMBL" id="BCJ86259.1"/>
    </source>
</evidence>
<name>A0A7I8DBB7_9BACL</name>